<dbReference type="Pfam" id="PF07228">
    <property type="entry name" value="SpoIIE"/>
    <property type="match status" value="1"/>
</dbReference>
<dbReference type="Pfam" id="PF13185">
    <property type="entry name" value="GAF_2"/>
    <property type="match status" value="1"/>
</dbReference>
<dbReference type="SUPFAM" id="SSF55781">
    <property type="entry name" value="GAF domain-like"/>
    <property type="match status" value="1"/>
</dbReference>
<dbReference type="HOGENOM" id="CLU_000445_28_2_10"/>
<dbReference type="Gene3D" id="2.60.40.10">
    <property type="entry name" value="Immunoglobulins"/>
    <property type="match status" value="1"/>
</dbReference>
<evidence type="ECO:0000313" key="4">
    <source>
        <dbReference type="EMBL" id="AFM04813.1"/>
    </source>
</evidence>
<dbReference type="eggNOG" id="COG3292">
    <property type="taxonomic scope" value="Bacteria"/>
</dbReference>
<dbReference type="PATRIC" id="fig|880071.3.peg.2433"/>
<name>I4ALH8_BERLS</name>
<dbReference type="Gene3D" id="3.60.40.10">
    <property type="entry name" value="PPM-type phosphatase domain"/>
    <property type="match status" value="1"/>
</dbReference>
<dbReference type="STRING" id="880071.Fleli_2447"/>
<dbReference type="InterPro" id="IPR011123">
    <property type="entry name" value="Y_Y_Y"/>
</dbReference>
<proteinExistence type="predicted"/>
<dbReference type="InterPro" id="IPR001932">
    <property type="entry name" value="PPM-type_phosphatase-like_dom"/>
</dbReference>
<feature type="domain" description="GAF" evidence="2">
    <location>
        <begin position="899"/>
        <end position="1050"/>
    </location>
</feature>
<dbReference type="Proteomes" id="UP000006054">
    <property type="component" value="Chromosome"/>
</dbReference>
<dbReference type="SMART" id="SM00331">
    <property type="entry name" value="PP2C_SIG"/>
    <property type="match status" value="1"/>
</dbReference>
<dbReference type="InterPro" id="IPR011110">
    <property type="entry name" value="Reg_prop"/>
</dbReference>
<dbReference type="eggNOG" id="COG2208">
    <property type="taxonomic scope" value="Bacteria"/>
</dbReference>
<organism evidence="4 5">
    <name type="scientific">Bernardetia litoralis (strain ATCC 23117 / DSM 6794 / NBRC 15988 / NCIMB 1366 / Fx l1 / Sio-4)</name>
    <name type="common">Flexibacter litoralis</name>
    <dbReference type="NCBI Taxonomy" id="880071"/>
    <lineage>
        <taxon>Bacteria</taxon>
        <taxon>Pseudomonadati</taxon>
        <taxon>Bacteroidota</taxon>
        <taxon>Cytophagia</taxon>
        <taxon>Cytophagales</taxon>
        <taxon>Bernardetiaceae</taxon>
        <taxon>Bernardetia</taxon>
    </lineage>
</organism>
<accession>I4ALH8</accession>
<dbReference type="InterPro" id="IPR029016">
    <property type="entry name" value="GAF-like_dom_sf"/>
</dbReference>
<dbReference type="PANTHER" id="PTHR43547">
    <property type="entry name" value="TWO-COMPONENT HISTIDINE KINASE"/>
    <property type="match status" value="1"/>
</dbReference>
<evidence type="ECO:0000259" key="2">
    <source>
        <dbReference type="SMART" id="SM00065"/>
    </source>
</evidence>
<dbReference type="FunFam" id="2.60.40.10:FF:000791">
    <property type="entry name" value="Two-component system sensor histidine kinase/response regulator"/>
    <property type="match status" value="1"/>
</dbReference>
<dbReference type="SUPFAM" id="SSF63829">
    <property type="entry name" value="Calcium-dependent phosphotriesterase"/>
    <property type="match status" value="3"/>
</dbReference>
<dbReference type="EMBL" id="CP003345">
    <property type="protein sequence ID" value="AFM04813.1"/>
    <property type="molecule type" value="Genomic_DNA"/>
</dbReference>
<dbReference type="RefSeq" id="WP_014798250.1">
    <property type="nucleotide sequence ID" value="NC_018018.1"/>
</dbReference>
<dbReference type="KEGG" id="fli:Fleli_2447"/>
<dbReference type="InterPro" id="IPR013783">
    <property type="entry name" value="Ig-like_fold"/>
</dbReference>
<evidence type="ECO:0000256" key="1">
    <source>
        <dbReference type="ARBA" id="ARBA00022553"/>
    </source>
</evidence>
<keyword evidence="5" id="KW-1185">Reference proteome</keyword>
<feature type="domain" description="PPM-type phosphatase" evidence="3">
    <location>
        <begin position="1080"/>
        <end position="1312"/>
    </location>
</feature>
<dbReference type="Pfam" id="PF07494">
    <property type="entry name" value="Reg_prop"/>
    <property type="match status" value="8"/>
</dbReference>
<dbReference type="OrthoDB" id="9778366at2"/>
<reference evidence="5" key="1">
    <citation type="submission" date="2012-06" db="EMBL/GenBank/DDBJ databases">
        <title>The complete genome of Flexibacter litoralis DSM 6794.</title>
        <authorList>
            <person name="Lucas S."/>
            <person name="Copeland A."/>
            <person name="Lapidus A."/>
            <person name="Glavina del Rio T."/>
            <person name="Dalin E."/>
            <person name="Tice H."/>
            <person name="Bruce D."/>
            <person name="Goodwin L."/>
            <person name="Pitluck S."/>
            <person name="Peters L."/>
            <person name="Ovchinnikova G."/>
            <person name="Lu M."/>
            <person name="Kyrpides N."/>
            <person name="Mavromatis K."/>
            <person name="Ivanova N."/>
            <person name="Brettin T."/>
            <person name="Detter J.C."/>
            <person name="Han C."/>
            <person name="Larimer F."/>
            <person name="Land M."/>
            <person name="Hauser L."/>
            <person name="Markowitz V."/>
            <person name="Cheng J.-F."/>
            <person name="Hugenholtz P."/>
            <person name="Woyke T."/>
            <person name="Wu D."/>
            <person name="Spring S."/>
            <person name="Lang E."/>
            <person name="Kopitz M."/>
            <person name="Brambilla E."/>
            <person name="Klenk H.-P."/>
            <person name="Eisen J.A."/>
        </authorList>
    </citation>
    <scope>NUCLEOTIDE SEQUENCE [LARGE SCALE GENOMIC DNA]</scope>
    <source>
        <strain evidence="5">ATCC 23117 / DSM 6794 / NBRC 15988 / NCIMB 1366 / Sio-4</strain>
    </source>
</reference>
<dbReference type="InterPro" id="IPR015943">
    <property type="entry name" value="WD40/YVTN_repeat-like_dom_sf"/>
</dbReference>
<dbReference type="PANTHER" id="PTHR43547:SF2">
    <property type="entry name" value="HYBRID SIGNAL TRANSDUCTION HISTIDINE KINASE C"/>
    <property type="match status" value="1"/>
</dbReference>
<evidence type="ECO:0000313" key="5">
    <source>
        <dbReference type="Proteomes" id="UP000006054"/>
    </source>
</evidence>
<dbReference type="Pfam" id="PF07495">
    <property type="entry name" value="Y_Y_Y"/>
    <property type="match status" value="1"/>
</dbReference>
<dbReference type="SMART" id="SM00065">
    <property type="entry name" value="GAF"/>
    <property type="match status" value="1"/>
</dbReference>
<dbReference type="Gene3D" id="2.130.10.10">
    <property type="entry name" value="YVTN repeat-like/Quinoprotein amine dehydrogenase"/>
    <property type="match status" value="3"/>
</dbReference>
<protein>
    <submittedName>
        <fullName evidence="4">Serine phosphatase RsbU, regulator of sigma subunit</fullName>
    </submittedName>
</protein>
<dbReference type="Gene3D" id="3.30.450.40">
    <property type="match status" value="1"/>
</dbReference>
<evidence type="ECO:0000259" key="3">
    <source>
        <dbReference type="SMART" id="SM00331"/>
    </source>
</evidence>
<dbReference type="eggNOG" id="COG2203">
    <property type="taxonomic scope" value="Bacteria"/>
</dbReference>
<keyword evidence="1" id="KW-0597">Phosphoprotein</keyword>
<dbReference type="GO" id="GO:0000155">
    <property type="term" value="F:phosphorelay sensor kinase activity"/>
    <property type="evidence" value="ECO:0007669"/>
    <property type="project" value="TreeGrafter"/>
</dbReference>
<dbReference type="InterPro" id="IPR036457">
    <property type="entry name" value="PPM-type-like_dom_sf"/>
</dbReference>
<sequence length="1312" mass="150089" precursor="true">MQYRILNNFFRSSFLLITLLFFTIGSAYFVLAQNNNELQVPKLRVEQFAIEQGLSQNTVNTMIQDSEGYLWIGTDDGLNRYNAYDVTIFRHKREDSLSIIDNQIMSIYEDTNHNIWIGTVAGVSIFDRKTQTFQSFYKKEGKQNTLVDNNVKAITEDKEGFIWLGTENGLSKYDYNNNSFENYVVTEADSTILGDNHIVSLAVDNSNNLWIGTSGKGVNKWNSTRDEKKLYRYNPSDTTTLWGYGGQDIQIDKEGEVWIASLGGFNRYNPEIDGFDRFRYQGRSYTLQSIAEANDGSLWGAGADYIYKLNPQTREVIRYRTSFDGLGQMPAIVRTKENIIWVASRNLGAIKYDPLTSQFNYYYNEIGNNNSLPHRNVWSVLKDREGIVWVGTDEGLSRIDRNEVIPKYYHISRGENNYDLRQKSVGDLLETQSGELWAVTTADISRMISFSEKEGAKFITLVSDPEDSTTIQTKIISTFQDKQGTIWIGTFNGFYKMNPNPSKPFGYDAQRFLEELAIWTTYEDRNGILWLGTNQGLVKVIRDENNTPIDYKYYKHDPENLKSISHNTSRTLAEDSKGNFWVGTTNGLNLMNRETEEFEHWGERNPLANYAIYGILVDEKDNLWISTNFGLMRLLGDDSIDDSKRMTNYNPKDGLQSSEFNSGAFFRAEDGEMFFGGIQGLNSFYPQDIKPSIFVPPVVMTDFKILNRSVGIQSLGNPKSPLTVDISQTKEMTLTYEDRVITFEFASINYRRPEKTNYSYILEGFDKEWNEVGNRRFATYSNLSAGEYTFRVKASNSDGIENNEEIVIKIKVLPPWWKSWWFLTIATFSILGLSVAFYTNRMNAVKRQNDKLERLVGERTAEIGQQNVLLENQKTEIERSYSNIRVLSEIGQKITSILDLDAVISAVYEYVNELTDATAFGIGIYNAEKERIDFRGFIENGQHISDSFDNITDENKLSVVCLTRNEDIIINDFAKEHIQYINEVSLDRVGDSYQSIIYLPLLLEGKIVGVLTVQSHQTNAYSRNDLTILRTLASYISIALDNARTYTQLEGANDLIKTKNQSIMDSIRYGETIQHAILPDPQDFIRNFEDHFIIFKPQAVVSGDFYWSIRTGNKTFIAVVDCTGHGVPGAFMSMIGNTILNEIVTLQNITEPAQILERLNQGIWDALHQEDYQNLDGMDICLCVIEDADELNMRVVNFAGAKRPLFILKNDKLIEIKGSRKSIGGRQKSDAAYEQRQLLLHPGDILYLTTDGYVDQNDFDRVKYGTLQFKKVLASFTGMSLHDQKEVLLEEMRNHMGEEEQRDDITLIGLKM</sequence>
<gene>
    <name evidence="4" type="ordered locus">Fleli_2447</name>
</gene>
<dbReference type="InterPro" id="IPR003018">
    <property type="entry name" value="GAF"/>
</dbReference>